<keyword evidence="2" id="KW-1185">Reference proteome</keyword>
<sequence length="70" mass="8380">SWVFKHFKTLRQEQRIPPVHAVQKDIGIEEEDGVVLDRESFETALCRTYVIFDNIVDRYLPDWVLRQYGL</sequence>
<evidence type="ECO:0000313" key="1">
    <source>
        <dbReference type="EMBL" id="ERM98287.1"/>
    </source>
</evidence>
<dbReference type="Proteomes" id="UP000017836">
    <property type="component" value="Unassembled WGS sequence"/>
</dbReference>
<accession>W1NR47</accession>
<dbReference type="HOGENOM" id="CLU_2765267_0_0_1"/>
<proteinExistence type="predicted"/>
<reference evidence="2" key="1">
    <citation type="journal article" date="2013" name="Science">
        <title>The Amborella genome and the evolution of flowering plants.</title>
        <authorList>
            <consortium name="Amborella Genome Project"/>
        </authorList>
    </citation>
    <scope>NUCLEOTIDE SEQUENCE [LARGE SCALE GENOMIC DNA]</scope>
</reference>
<evidence type="ECO:0000313" key="2">
    <source>
        <dbReference type="Proteomes" id="UP000017836"/>
    </source>
</evidence>
<dbReference type="EMBL" id="KI395413">
    <property type="protein sequence ID" value="ERM98287.1"/>
    <property type="molecule type" value="Genomic_DNA"/>
</dbReference>
<gene>
    <name evidence="1" type="ORF">AMTR_s01512p00007620</name>
</gene>
<organism evidence="1 2">
    <name type="scientific">Amborella trichopoda</name>
    <dbReference type="NCBI Taxonomy" id="13333"/>
    <lineage>
        <taxon>Eukaryota</taxon>
        <taxon>Viridiplantae</taxon>
        <taxon>Streptophyta</taxon>
        <taxon>Embryophyta</taxon>
        <taxon>Tracheophyta</taxon>
        <taxon>Spermatophyta</taxon>
        <taxon>Magnoliopsida</taxon>
        <taxon>Amborellales</taxon>
        <taxon>Amborellaceae</taxon>
        <taxon>Amborella</taxon>
    </lineage>
</organism>
<protein>
    <submittedName>
        <fullName evidence="1">Uncharacterized protein</fullName>
    </submittedName>
</protein>
<dbReference type="Gramene" id="ERM98287">
    <property type="protein sequence ID" value="ERM98287"/>
    <property type="gene ID" value="AMTR_s01512p00007620"/>
</dbReference>
<feature type="non-terminal residue" evidence="1">
    <location>
        <position position="1"/>
    </location>
</feature>
<feature type="non-terminal residue" evidence="1">
    <location>
        <position position="70"/>
    </location>
</feature>
<name>W1NR47_AMBTC</name>
<dbReference type="AlphaFoldDB" id="W1NR47"/>